<dbReference type="SUPFAM" id="SSF52540">
    <property type="entry name" value="P-loop containing nucleoside triphosphate hydrolases"/>
    <property type="match status" value="1"/>
</dbReference>
<dbReference type="GO" id="GO:0005524">
    <property type="term" value="F:ATP binding"/>
    <property type="evidence" value="ECO:0007669"/>
    <property type="project" value="UniProtKB-KW"/>
</dbReference>
<feature type="domain" description="Mop" evidence="12">
    <location>
        <begin position="297"/>
        <end position="361"/>
    </location>
</feature>
<dbReference type="InterPro" id="IPR003593">
    <property type="entry name" value="AAA+_ATPase"/>
</dbReference>
<comment type="caution">
    <text evidence="13">The sequence shown here is derived from an EMBL/GenBank/DDBJ whole genome shotgun (WGS) entry which is preliminary data.</text>
</comment>
<keyword evidence="14" id="KW-1185">Reference proteome</keyword>
<evidence type="ECO:0000256" key="8">
    <source>
        <dbReference type="ARBA" id="ARBA00023065"/>
    </source>
</evidence>
<protein>
    <submittedName>
        <fullName evidence="13">ABC transporter ATP-binding protein</fullName>
    </submittedName>
</protein>
<dbReference type="Pfam" id="PF00005">
    <property type="entry name" value="ABC_tran"/>
    <property type="match status" value="1"/>
</dbReference>
<evidence type="ECO:0000256" key="5">
    <source>
        <dbReference type="ARBA" id="ARBA00022741"/>
    </source>
</evidence>
<dbReference type="CDD" id="cd03259">
    <property type="entry name" value="ABC_Carb_Solutes_like"/>
    <property type="match status" value="1"/>
</dbReference>
<dbReference type="Gene3D" id="3.40.50.300">
    <property type="entry name" value="P-loop containing nucleotide triphosphate hydrolases"/>
    <property type="match status" value="1"/>
</dbReference>
<dbReference type="InterPro" id="IPR008995">
    <property type="entry name" value="Mo/tungstate-bd_C_term_dom"/>
</dbReference>
<dbReference type="InterPro" id="IPR004606">
    <property type="entry name" value="Mop_domain"/>
</dbReference>
<keyword evidence="3" id="KW-0410">Iron transport</keyword>
<dbReference type="EMBL" id="JAUZMY010000024">
    <property type="protein sequence ID" value="MEE2039906.1"/>
    <property type="molecule type" value="Genomic_DNA"/>
</dbReference>
<evidence type="ECO:0000313" key="14">
    <source>
        <dbReference type="Proteomes" id="UP001356095"/>
    </source>
</evidence>
<dbReference type="PANTHER" id="PTHR42781:SF4">
    <property type="entry name" value="SPERMIDINE_PUTRESCINE IMPORT ATP-BINDING PROTEIN POTA"/>
    <property type="match status" value="1"/>
</dbReference>
<dbReference type="InterPro" id="IPR005116">
    <property type="entry name" value="Transp-assoc_OB_typ1"/>
</dbReference>
<dbReference type="SMART" id="SM00382">
    <property type="entry name" value="AAA"/>
    <property type="match status" value="1"/>
</dbReference>
<name>A0ABU7KCE7_9ACTN</name>
<dbReference type="InterPro" id="IPR050093">
    <property type="entry name" value="ABC_SmlMolc_Importer"/>
</dbReference>
<sequence length="362" mass="38404">MEPTGARPPGAAASALDAELRLSRGEFTLDVALEAAQGEILALLGPNGAGKSSVLRALAGLVPLTGGHIRVDGRDETTTPVERRPIGMVFQDYLLFEHMSALDNVAFGPRCQGMSRADARERAAGLLAHMGLSDHARTRPRSLSGGQAQRVALARALAVRPRLLLLDEPMAALDASTRIDVRARLRHLLEEFEGATVLVTHDPLDAMVLADRIAVVEGGRVVQQGAPAEVARRPRTPYVARLVGLNLFRGQAEGTTVLLDGPGGDDGAGVEVREPHSGRALVAFPPRAVALYPEHPHGSPRNVWRLTVDGIERFGDQVRVHLAGRLSLAADVSPAALAELGLERGDTVWAGVKAAEVECYPG</sequence>
<evidence type="ECO:0000256" key="2">
    <source>
        <dbReference type="ARBA" id="ARBA00022475"/>
    </source>
</evidence>
<evidence type="ECO:0000256" key="7">
    <source>
        <dbReference type="ARBA" id="ARBA00023004"/>
    </source>
</evidence>
<dbReference type="PROSITE" id="PS00211">
    <property type="entry name" value="ABC_TRANSPORTER_1"/>
    <property type="match status" value="1"/>
</dbReference>
<feature type="domain" description="ABC transporter" evidence="11">
    <location>
        <begin position="13"/>
        <end position="243"/>
    </location>
</feature>
<dbReference type="RefSeq" id="WP_330093743.1">
    <property type="nucleotide sequence ID" value="NZ_JAUZMY010000024.1"/>
</dbReference>
<reference evidence="13 14" key="1">
    <citation type="submission" date="2023-08" db="EMBL/GenBank/DDBJ databases">
        <authorList>
            <person name="Girao M."/>
            <person name="Carvalho M.F."/>
        </authorList>
    </citation>
    <scope>NUCLEOTIDE SEQUENCE [LARGE SCALE GENOMIC DNA]</scope>
    <source>
        <strain evidence="13 14">CT-R113</strain>
    </source>
</reference>
<evidence type="ECO:0000259" key="12">
    <source>
        <dbReference type="PROSITE" id="PS51866"/>
    </source>
</evidence>
<dbReference type="InterPro" id="IPR015853">
    <property type="entry name" value="ABC_transpr_FbpC"/>
</dbReference>
<gene>
    <name evidence="13" type="ORF">Q8791_22075</name>
</gene>
<keyword evidence="4 10" id="KW-0500">Molybdenum</keyword>
<dbReference type="InterPro" id="IPR017871">
    <property type="entry name" value="ABC_transporter-like_CS"/>
</dbReference>
<dbReference type="SUPFAM" id="SSF50331">
    <property type="entry name" value="MOP-like"/>
    <property type="match status" value="1"/>
</dbReference>
<dbReference type="PROSITE" id="PS51866">
    <property type="entry name" value="MOP"/>
    <property type="match status" value="1"/>
</dbReference>
<evidence type="ECO:0000313" key="13">
    <source>
        <dbReference type="EMBL" id="MEE2039906.1"/>
    </source>
</evidence>
<evidence type="ECO:0000256" key="9">
    <source>
        <dbReference type="ARBA" id="ARBA00023136"/>
    </source>
</evidence>
<keyword evidence="6 13" id="KW-0067">ATP-binding</keyword>
<accession>A0ABU7KCE7</accession>
<dbReference type="Proteomes" id="UP001356095">
    <property type="component" value="Unassembled WGS sequence"/>
</dbReference>
<keyword evidence="2" id="KW-1003">Cell membrane</keyword>
<evidence type="ECO:0000259" key="11">
    <source>
        <dbReference type="PROSITE" id="PS50893"/>
    </source>
</evidence>
<keyword evidence="8" id="KW-0406">Ion transport</keyword>
<keyword evidence="5" id="KW-0547">Nucleotide-binding</keyword>
<dbReference type="PROSITE" id="PS50893">
    <property type="entry name" value="ABC_TRANSPORTER_2"/>
    <property type="match status" value="1"/>
</dbReference>
<proteinExistence type="predicted"/>
<dbReference type="PANTHER" id="PTHR42781">
    <property type="entry name" value="SPERMIDINE/PUTRESCINE IMPORT ATP-BINDING PROTEIN POTA"/>
    <property type="match status" value="1"/>
</dbReference>
<evidence type="ECO:0000256" key="3">
    <source>
        <dbReference type="ARBA" id="ARBA00022496"/>
    </source>
</evidence>
<dbReference type="InterPro" id="IPR003439">
    <property type="entry name" value="ABC_transporter-like_ATP-bd"/>
</dbReference>
<dbReference type="Pfam" id="PF03459">
    <property type="entry name" value="TOBE"/>
    <property type="match status" value="1"/>
</dbReference>
<dbReference type="Gene3D" id="2.40.50.100">
    <property type="match status" value="1"/>
</dbReference>
<keyword evidence="1" id="KW-0813">Transport</keyword>
<organism evidence="13 14">
    <name type="scientific">Nocardiopsis codii</name>
    <dbReference type="NCBI Taxonomy" id="3065942"/>
    <lineage>
        <taxon>Bacteria</taxon>
        <taxon>Bacillati</taxon>
        <taxon>Actinomycetota</taxon>
        <taxon>Actinomycetes</taxon>
        <taxon>Streptosporangiales</taxon>
        <taxon>Nocardiopsidaceae</taxon>
        <taxon>Nocardiopsis</taxon>
    </lineage>
</organism>
<keyword evidence="9" id="KW-0472">Membrane</keyword>
<evidence type="ECO:0000256" key="6">
    <source>
        <dbReference type="ARBA" id="ARBA00022840"/>
    </source>
</evidence>
<evidence type="ECO:0000256" key="10">
    <source>
        <dbReference type="PROSITE-ProRule" id="PRU01213"/>
    </source>
</evidence>
<keyword evidence="7" id="KW-0408">Iron</keyword>
<dbReference type="InterPro" id="IPR027417">
    <property type="entry name" value="P-loop_NTPase"/>
</dbReference>
<evidence type="ECO:0000256" key="1">
    <source>
        <dbReference type="ARBA" id="ARBA00022448"/>
    </source>
</evidence>
<evidence type="ECO:0000256" key="4">
    <source>
        <dbReference type="ARBA" id="ARBA00022505"/>
    </source>
</evidence>